<dbReference type="Proteomes" id="UP000663874">
    <property type="component" value="Unassembled WGS sequence"/>
</dbReference>
<evidence type="ECO:0000256" key="2">
    <source>
        <dbReference type="ARBA" id="ARBA00022679"/>
    </source>
</evidence>
<evidence type="ECO:0000259" key="4">
    <source>
        <dbReference type="Pfam" id="PF04577"/>
    </source>
</evidence>
<protein>
    <recommendedName>
        <fullName evidence="4">Glycosyltransferase 61 catalytic domain-containing protein</fullName>
    </recommendedName>
</protein>
<name>A0A819NMZ3_9BILA</name>
<evidence type="ECO:0000313" key="5">
    <source>
        <dbReference type="EMBL" id="CAF3998688.1"/>
    </source>
</evidence>
<dbReference type="PANTHER" id="PTHR20961">
    <property type="entry name" value="GLYCOSYLTRANSFERASE"/>
    <property type="match status" value="1"/>
</dbReference>
<gene>
    <name evidence="5" type="ORF">FNK824_LOCUS25813</name>
</gene>
<evidence type="ECO:0000256" key="1">
    <source>
        <dbReference type="ARBA" id="ARBA00022676"/>
    </source>
</evidence>
<keyword evidence="2" id="KW-0808">Transferase</keyword>
<keyword evidence="1" id="KW-0328">Glycosyltransferase</keyword>
<dbReference type="GO" id="GO:0016757">
    <property type="term" value="F:glycosyltransferase activity"/>
    <property type="evidence" value="ECO:0007669"/>
    <property type="project" value="UniProtKB-KW"/>
</dbReference>
<accession>A0A819NMZ3</accession>
<evidence type="ECO:0000313" key="6">
    <source>
        <dbReference type="Proteomes" id="UP000663874"/>
    </source>
</evidence>
<comment type="caution">
    <text evidence="5">The sequence shown here is derived from an EMBL/GenBank/DDBJ whole genome shotgun (WGS) entry which is preliminary data.</text>
</comment>
<dbReference type="EMBL" id="CAJOBE010006173">
    <property type="protein sequence ID" value="CAF3998688.1"/>
    <property type="molecule type" value="Genomic_DNA"/>
</dbReference>
<reference evidence="5" key="1">
    <citation type="submission" date="2021-02" db="EMBL/GenBank/DDBJ databases">
        <authorList>
            <person name="Nowell W R."/>
        </authorList>
    </citation>
    <scope>NUCLEOTIDE SEQUENCE</scope>
</reference>
<keyword evidence="3" id="KW-0325">Glycoprotein</keyword>
<proteinExistence type="predicted"/>
<dbReference type="AlphaFoldDB" id="A0A819NMZ3"/>
<sequence>NKDFEEISENLPPFYIRLPNFSDNEAKNWFYNSTYYKINSKKCPHNSCEQNGVLFNGIKEHLSVKTAFIKNGLYLNDDCGYNYGDTNIRRTFKYDNEATVIYDKAILYTVPDGWAFQHFADGVAPKLSHSRSYLDKYPDAKIILSRGPRFDRSVKEIWSMLGVEESSRIIHYTENMKVGARLLINPCRTPGIHPRLWHDAREMYWSIANISKSLNENKRINFIYMQRTPSNVNNGGRLILNEQPFIDLLKEYCLKNSLNYIQYDHSKNLKNVKHHIELFYNARYIIGVHGGALVNMNFAQSGTTIIEIVAFRSSTSYLPMTCSMFNPEDLKACVGYMIYTQSQLLNQTYWMLPTVVNNQGNMNVDLNRVKNLLQQI</sequence>
<feature type="non-terminal residue" evidence="5">
    <location>
        <position position="1"/>
    </location>
</feature>
<organism evidence="5 6">
    <name type="scientific">Rotaria sordida</name>
    <dbReference type="NCBI Taxonomy" id="392033"/>
    <lineage>
        <taxon>Eukaryota</taxon>
        <taxon>Metazoa</taxon>
        <taxon>Spiralia</taxon>
        <taxon>Gnathifera</taxon>
        <taxon>Rotifera</taxon>
        <taxon>Eurotatoria</taxon>
        <taxon>Bdelloidea</taxon>
        <taxon>Philodinida</taxon>
        <taxon>Philodinidae</taxon>
        <taxon>Rotaria</taxon>
    </lineage>
</organism>
<dbReference type="InterPro" id="IPR007657">
    <property type="entry name" value="Glycosyltransferase_61"/>
</dbReference>
<evidence type="ECO:0000256" key="3">
    <source>
        <dbReference type="ARBA" id="ARBA00023180"/>
    </source>
</evidence>
<feature type="domain" description="Glycosyltransferase 61 catalytic" evidence="4">
    <location>
        <begin position="116"/>
        <end position="306"/>
    </location>
</feature>
<dbReference type="InterPro" id="IPR049625">
    <property type="entry name" value="Glyco_transf_61_cat"/>
</dbReference>
<dbReference type="Pfam" id="PF04577">
    <property type="entry name" value="Glyco_transf_61"/>
    <property type="match status" value="1"/>
</dbReference>